<gene>
    <name evidence="1" type="ORF">CfP315_0707</name>
</gene>
<dbReference type="KEGG" id="ips:CfP315_0707"/>
<accession>A0AA48HYL5</accession>
<dbReference type="Proteomes" id="UP001337580">
    <property type="component" value="Chromosome"/>
</dbReference>
<reference evidence="1" key="1">
    <citation type="journal article" date="2023" name="ISME J.">
        <title>Emergence of putative energy parasites within Clostridia revealed by genome analysis of a novel endosymbiotic clade.</title>
        <authorList>
            <person name="Takahashi K."/>
            <person name="Kuwahara H."/>
            <person name="Horikawa Y."/>
            <person name="Izawa K."/>
            <person name="Kato D."/>
            <person name="Inagaki T."/>
            <person name="Yuki M."/>
            <person name="Ohkuma M."/>
            <person name="Hongoh Y."/>
        </authorList>
    </citation>
    <scope>NUCLEOTIDE SEQUENCE</scope>
    <source>
        <strain evidence="1">CfP3-15</strain>
    </source>
</reference>
<organism evidence="1">
    <name type="scientific">Candidatus Improbicoccus pseudotrichonymphae</name>
    <dbReference type="NCBI Taxonomy" id="3033792"/>
    <lineage>
        <taxon>Bacteria</taxon>
        <taxon>Bacillati</taxon>
        <taxon>Bacillota</taxon>
        <taxon>Clostridia</taxon>
        <taxon>Candidatus Improbicoccus</taxon>
    </lineage>
</organism>
<sequence>MIKLKNFDEQNIEEILNDAKNKINYFNPEWTYKGESDPGITILELLVWFIKIQREYINQISPMAEMKLLKLLGIKPKRNCGSKTLININIKNSNVFFANIPKGTKFLADELIFENKEQEYLLNSKIVSVKFNNPEFVSEIKYDKFHEQKSFYIFGNELSFKSDSNNSKREFYINFDRKIPKNKKINIYFEVFSENLIKKNPVNNDDLFEPLSYVKWEFYGTKNSVLGWHEIEIKDFTYGFLFSGIVSFKMSGRTKKFNSSDYYSIKVTFLKSDHIFCPQITKIIPNVFEVEQIDTHCEKVIFKKNEFTNKKIEVFTHLSLYGNIIIYKKDKSKMWVQFEKIKISRNIFKGSTQIVFENIDFLDDFESNDEVLMVVSYSNYIKSQMVIGHGSGFSSQLFNVTYKNTPVFENFELMVGEEKDDKIGFEIWKRTDDFFSCGKNDKKFVFEENISSIIFGDNVNGKYPKNCKNSIRICSIAFTSEEMSNIKSGMINSLESENYILRNSEIIQLTDAKGGRKNEKLSDIKKRALKLFADKENIITLDDYKKVIKKTPGLSIKNLKIIPALNNEGNFCSRFIYVVVICENMKYLPESYKKNVMNQIEKRRLVCTALKIIDADYIYVTIDAEIYTKPKFKASTDVIEEKIKKFFEEINLEMGKILNYVDVHEQVNKVEFVHFIKYLNIKTDRKHTNLMNNSNNIIAPPNGVYILEKINVEYLVSVNFR</sequence>
<protein>
    <submittedName>
        <fullName evidence="1">Baseplate J/gp47 family protein</fullName>
    </submittedName>
</protein>
<name>A0AA48HYL5_9FIRM</name>
<dbReference type="AlphaFoldDB" id="A0AA48HYL5"/>
<evidence type="ECO:0000313" key="1">
    <source>
        <dbReference type="EMBL" id="BED92121.1"/>
    </source>
</evidence>
<dbReference type="EMBL" id="AP027924">
    <property type="protein sequence ID" value="BED92121.1"/>
    <property type="molecule type" value="Genomic_DNA"/>
</dbReference>
<proteinExistence type="predicted"/>